<dbReference type="AlphaFoldDB" id="A0A4R4UR77"/>
<evidence type="ECO:0000313" key="2">
    <source>
        <dbReference type="Proteomes" id="UP000294744"/>
    </source>
</evidence>
<dbReference type="EMBL" id="SMKV01000012">
    <property type="protein sequence ID" value="TDC92826.1"/>
    <property type="molecule type" value="Genomic_DNA"/>
</dbReference>
<dbReference type="Proteomes" id="UP000294744">
    <property type="component" value="Unassembled WGS sequence"/>
</dbReference>
<comment type="caution">
    <text evidence="1">The sequence shown here is derived from an EMBL/GenBank/DDBJ whole genome shotgun (WGS) entry which is preliminary data.</text>
</comment>
<dbReference type="RefSeq" id="WP_132622690.1">
    <property type="nucleotide sequence ID" value="NZ_SMKV01000012.1"/>
</dbReference>
<gene>
    <name evidence="1" type="ORF">E1161_12065</name>
</gene>
<reference evidence="1 2" key="1">
    <citation type="submission" date="2019-03" db="EMBL/GenBank/DDBJ databases">
        <title>Draft genome sequences of novel Actinobacteria.</title>
        <authorList>
            <person name="Sahin N."/>
            <person name="Ay H."/>
            <person name="Saygin H."/>
        </authorList>
    </citation>
    <scope>NUCLEOTIDE SEQUENCE [LARGE SCALE GENOMIC DNA]</scope>
    <source>
        <strain evidence="1 2">16K404</strain>
    </source>
</reference>
<dbReference type="OrthoDB" id="8420274at2"/>
<dbReference type="InterPro" id="IPR011008">
    <property type="entry name" value="Dimeric_a/b-barrel"/>
</dbReference>
<name>A0A4R4UR77_9PSEU</name>
<evidence type="ECO:0000313" key="1">
    <source>
        <dbReference type="EMBL" id="TDC92826.1"/>
    </source>
</evidence>
<accession>A0A4R4UR77</accession>
<protein>
    <recommendedName>
        <fullName evidence="3">ABM domain-containing protein</fullName>
    </recommendedName>
</protein>
<proteinExistence type="predicted"/>
<evidence type="ECO:0008006" key="3">
    <source>
        <dbReference type="Google" id="ProtNLM"/>
    </source>
</evidence>
<dbReference type="SUPFAM" id="SSF54909">
    <property type="entry name" value="Dimeric alpha+beta barrel"/>
    <property type="match status" value="1"/>
</dbReference>
<sequence length="128" mass="14861">MLKPEEGPILFRNTMRITEGRLDDFKAAVRKAVEFVEERGPQLMVDVFIDEERMLAYSYQLYRDSDAIREHWRLSDPYIRGVMEHCEVERFDVHGHPDDAVRDGLRPMADSGTPVTITERATGFARFA</sequence>
<organism evidence="1 2">
    <name type="scientific">Saccharopolyspora aridisoli</name>
    <dbReference type="NCBI Taxonomy" id="2530385"/>
    <lineage>
        <taxon>Bacteria</taxon>
        <taxon>Bacillati</taxon>
        <taxon>Actinomycetota</taxon>
        <taxon>Actinomycetes</taxon>
        <taxon>Pseudonocardiales</taxon>
        <taxon>Pseudonocardiaceae</taxon>
        <taxon>Saccharopolyspora</taxon>
    </lineage>
</organism>
<keyword evidence="2" id="KW-1185">Reference proteome</keyword>